<accession>H5UQQ8</accession>
<evidence type="ECO:0000256" key="3">
    <source>
        <dbReference type="ARBA" id="ARBA00023012"/>
    </source>
</evidence>
<comment type="caution">
    <text evidence="7">The sequence shown here is derived from an EMBL/GenBank/DDBJ whole genome shotgun (WGS) entry which is preliminary data.</text>
</comment>
<evidence type="ECO:0000256" key="5">
    <source>
        <dbReference type="SAM" id="Phobius"/>
    </source>
</evidence>
<feature type="transmembrane region" description="Helical" evidence="5">
    <location>
        <begin position="218"/>
        <end position="240"/>
    </location>
</feature>
<dbReference type="Pfam" id="PF07730">
    <property type="entry name" value="HisKA_3"/>
    <property type="match status" value="1"/>
</dbReference>
<sequence length="477" mass="50171">MPDHGPDGPDARRGRHITVDHGTGVPHDAAEGHDGRGAEGVDVGGGRIDARHDRERRRLEAYCRWSLHIVLLFAALLEVSGCLAVSVELRAAGRAAAAVLAGVVAAVSGMWIVAGVVLVELVTRERRSPRWLVGAFTVLWPVVTVATTCLLPSDTVTRAGAASALAYGPLTLVLGASLAVLLWRVRVAVVCVVVGLVALFTLAVLGPAHVSTTTAATLVVFTAAFSVFVVPSAALTRWMIDVVRRLWRAQQVAADLAVAEERLRFSRDLHDVFGRTLSTVAIKSELAAELARRGDERAVAQMAAVRDLAHDALAEVRGVVRGYRRIDLAEEIAGARSLLRAAGIPTTVRGVDDPLLACARTAIGEEGADALAWVVREGVTNVLRHGQASSVALDLVVDGTAVVLTLENASTRHLAPADGLGSGLLGLRERLEAVGGTLRAGPSDDGRGYLVHTRVPATEVESVGHVDGLGGVRRHRG</sequence>
<feature type="region of interest" description="Disordered" evidence="4">
    <location>
        <begin position="1"/>
        <end position="44"/>
    </location>
</feature>
<keyword evidence="1" id="KW-0808">Transferase</keyword>
<keyword evidence="5" id="KW-0812">Transmembrane</keyword>
<feature type="transmembrane region" description="Helical" evidence="5">
    <location>
        <begin position="159"/>
        <end position="180"/>
    </location>
</feature>
<dbReference type="PANTHER" id="PTHR24421:SF63">
    <property type="entry name" value="SENSOR HISTIDINE KINASE DESK"/>
    <property type="match status" value="1"/>
</dbReference>
<keyword evidence="3" id="KW-0902">Two-component regulatory system</keyword>
<evidence type="ECO:0000256" key="4">
    <source>
        <dbReference type="SAM" id="MobiDB-lite"/>
    </source>
</evidence>
<gene>
    <name evidence="7" type="ORF">MOPEL_041_00090</name>
</gene>
<dbReference type="GO" id="GO:0016020">
    <property type="term" value="C:membrane"/>
    <property type="evidence" value="ECO:0007669"/>
    <property type="project" value="InterPro"/>
</dbReference>
<keyword evidence="2 7" id="KW-0418">Kinase</keyword>
<keyword evidence="8" id="KW-1185">Reference proteome</keyword>
<organism evidence="7 8">
    <name type="scientific">Mobilicoccus pelagius NBRC 104925</name>
    <dbReference type="NCBI Taxonomy" id="1089455"/>
    <lineage>
        <taxon>Bacteria</taxon>
        <taxon>Bacillati</taxon>
        <taxon>Actinomycetota</taxon>
        <taxon>Actinomycetes</taxon>
        <taxon>Micrococcales</taxon>
        <taxon>Dermatophilaceae</taxon>
        <taxon>Mobilicoccus</taxon>
    </lineage>
</organism>
<dbReference type="eggNOG" id="COG4585">
    <property type="taxonomic scope" value="Bacteria"/>
</dbReference>
<feature type="transmembrane region" description="Helical" evidence="5">
    <location>
        <begin position="131"/>
        <end position="153"/>
    </location>
</feature>
<reference evidence="7 8" key="1">
    <citation type="submission" date="2012-02" db="EMBL/GenBank/DDBJ databases">
        <title>Whole genome shotgun sequence of Mobilicoccus pelagius NBRC 104925.</title>
        <authorList>
            <person name="Yoshida Y."/>
            <person name="Hosoyama A."/>
            <person name="Tsuchikane K."/>
            <person name="Katsumata H."/>
            <person name="Yamazaki S."/>
            <person name="Fujita N."/>
        </authorList>
    </citation>
    <scope>NUCLEOTIDE SEQUENCE [LARGE SCALE GENOMIC DNA]</scope>
    <source>
        <strain evidence="7 8">NBRC 104925</strain>
    </source>
</reference>
<dbReference type="GO" id="GO:0000155">
    <property type="term" value="F:phosphorelay sensor kinase activity"/>
    <property type="evidence" value="ECO:0007669"/>
    <property type="project" value="InterPro"/>
</dbReference>
<evidence type="ECO:0000259" key="6">
    <source>
        <dbReference type="Pfam" id="PF07730"/>
    </source>
</evidence>
<dbReference type="SUPFAM" id="SSF55874">
    <property type="entry name" value="ATPase domain of HSP90 chaperone/DNA topoisomerase II/histidine kinase"/>
    <property type="match status" value="1"/>
</dbReference>
<dbReference type="PANTHER" id="PTHR24421">
    <property type="entry name" value="NITRATE/NITRITE SENSOR PROTEIN NARX-RELATED"/>
    <property type="match status" value="1"/>
</dbReference>
<feature type="transmembrane region" description="Helical" evidence="5">
    <location>
        <begin position="65"/>
        <end position="89"/>
    </location>
</feature>
<name>H5UQQ8_9MICO</name>
<proteinExistence type="predicted"/>
<dbReference type="STRING" id="1089455.MOPEL_041_00090"/>
<evidence type="ECO:0000256" key="2">
    <source>
        <dbReference type="ARBA" id="ARBA00022777"/>
    </source>
</evidence>
<feature type="transmembrane region" description="Helical" evidence="5">
    <location>
        <begin position="95"/>
        <end position="119"/>
    </location>
</feature>
<evidence type="ECO:0000313" key="7">
    <source>
        <dbReference type="EMBL" id="GAB48066.1"/>
    </source>
</evidence>
<feature type="compositionally biased region" description="Basic and acidic residues" evidence="4">
    <location>
        <begin position="28"/>
        <end position="39"/>
    </location>
</feature>
<dbReference type="EMBL" id="BAFE01000037">
    <property type="protein sequence ID" value="GAB48066.1"/>
    <property type="molecule type" value="Genomic_DNA"/>
</dbReference>
<dbReference type="InterPro" id="IPR050482">
    <property type="entry name" value="Sensor_HK_TwoCompSys"/>
</dbReference>
<keyword evidence="5" id="KW-0472">Membrane</keyword>
<dbReference type="AlphaFoldDB" id="H5UQQ8"/>
<dbReference type="InterPro" id="IPR036890">
    <property type="entry name" value="HATPase_C_sf"/>
</dbReference>
<dbReference type="GO" id="GO:0046983">
    <property type="term" value="F:protein dimerization activity"/>
    <property type="evidence" value="ECO:0007669"/>
    <property type="project" value="InterPro"/>
</dbReference>
<dbReference type="Proteomes" id="UP000004367">
    <property type="component" value="Unassembled WGS sequence"/>
</dbReference>
<feature type="transmembrane region" description="Helical" evidence="5">
    <location>
        <begin position="187"/>
        <end position="206"/>
    </location>
</feature>
<keyword evidence="5" id="KW-1133">Transmembrane helix</keyword>
<dbReference type="Gene3D" id="1.20.5.1930">
    <property type="match status" value="1"/>
</dbReference>
<evidence type="ECO:0000313" key="8">
    <source>
        <dbReference type="Proteomes" id="UP000004367"/>
    </source>
</evidence>
<evidence type="ECO:0000256" key="1">
    <source>
        <dbReference type="ARBA" id="ARBA00022679"/>
    </source>
</evidence>
<protein>
    <submittedName>
        <fullName evidence="7">Putative two-component histidine kinase</fullName>
    </submittedName>
</protein>
<dbReference type="Gene3D" id="3.30.565.10">
    <property type="entry name" value="Histidine kinase-like ATPase, C-terminal domain"/>
    <property type="match status" value="1"/>
</dbReference>
<feature type="domain" description="Signal transduction histidine kinase subgroup 3 dimerisation and phosphoacceptor" evidence="6">
    <location>
        <begin position="261"/>
        <end position="325"/>
    </location>
</feature>
<feature type="compositionally biased region" description="Basic and acidic residues" evidence="4">
    <location>
        <begin position="1"/>
        <end position="12"/>
    </location>
</feature>
<dbReference type="InterPro" id="IPR011712">
    <property type="entry name" value="Sig_transdc_His_kin_sub3_dim/P"/>
</dbReference>